<dbReference type="InterPro" id="IPR023753">
    <property type="entry name" value="FAD/NAD-binding_dom"/>
</dbReference>
<dbReference type="PANTHER" id="PTHR43757">
    <property type="entry name" value="AMINOMETHYLTRANSFERASE"/>
    <property type="match status" value="1"/>
</dbReference>
<dbReference type="AlphaFoldDB" id="A0A1G5ML26"/>
<dbReference type="InterPro" id="IPR006222">
    <property type="entry name" value="GCVT_N"/>
</dbReference>
<dbReference type="Pfam" id="PF01571">
    <property type="entry name" value="GCV_T"/>
    <property type="match status" value="1"/>
</dbReference>
<dbReference type="PRINTS" id="PR00368">
    <property type="entry name" value="FADPNR"/>
</dbReference>
<dbReference type="EMBL" id="FMVW01000001">
    <property type="protein sequence ID" value="SCZ25110.1"/>
    <property type="molecule type" value="Genomic_DNA"/>
</dbReference>
<evidence type="ECO:0000259" key="6">
    <source>
        <dbReference type="Pfam" id="PF17806"/>
    </source>
</evidence>
<dbReference type="InterPro" id="IPR013977">
    <property type="entry name" value="GcvT_C"/>
</dbReference>
<dbReference type="Gene3D" id="3.50.50.60">
    <property type="entry name" value="FAD/NAD(P)-binding domain"/>
    <property type="match status" value="1"/>
</dbReference>
<proteinExistence type="inferred from homology"/>
<dbReference type="InterPro" id="IPR041117">
    <property type="entry name" value="SoxA_A3"/>
</dbReference>
<dbReference type="InterPro" id="IPR006277">
    <property type="entry name" value="Sarcosine_oxidase_asu"/>
</dbReference>
<dbReference type="Proteomes" id="UP000199347">
    <property type="component" value="Unassembled WGS sequence"/>
</dbReference>
<dbReference type="Gene3D" id="3.10.20.440">
    <property type="entry name" value="2Fe-2S iron-sulphur cluster binding domain, sarcosine oxidase, alpha subunit, N-terminal domain"/>
    <property type="match status" value="1"/>
</dbReference>
<dbReference type="SUPFAM" id="SSF101790">
    <property type="entry name" value="Aminomethyltransferase beta-barrel domain"/>
    <property type="match status" value="1"/>
</dbReference>
<dbReference type="Pfam" id="PF08669">
    <property type="entry name" value="GCV_T_C"/>
    <property type="match status" value="1"/>
</dbReference>
<dbReference type="PRINTS" id="PR00411">
    <property type="entry name" value="PNDRDTASEI"/>
</dbReference>
<sequence>MAGFRTDTFGTRIDRDKPLRFTFDGKPVEAFSGDTIASALLASGRSIVARSFKYHRPRGVFAVGSEEPNALVTAGTGGETEPNVQATTRLVSDGLVVSGQNAYPSVDRDLGAINQILAPFFGAGFYYKTFMGPMKRSWMWYEPSIRAAAGMGRASLSPDPARYERANAFADLLVVGGGPAGLAAALTAGRVGARVLIADEGHVLGGAIDLDDARINGTAALDWAKEAADELDAMPNVRVLRQTAVWGYYDANVLAAFEDCSAGGLTRARHWRLQARQVVLATGSYERPIVFAGNDRPGVMLVSAALAYARRFGVMVGRQAVLFCNNDQAWLNAAALVEEGLQIAAIVDPREDLPAELTQPLEQAGARLLTGHVVLAAQGKKQVEKAVIMAADGSGETVTIECDALLVSGGTNPVINLASQAGGAPTWNADVAAFVPGTQREAWVPAGAMIGAARLGEVLKQGAVAGQASCEFLGLRCPLPSFKVDSRGGNLRASVEDGGLKPLFEVKAPAGRRFGKFDKAFVDLQHDVTAEDIRLAAREGFESPEHVKRYTTLGMANDQGKTSNVTGLAILAEAREVPMSEAGTTRFRPPFVPVPLGTLAGRARGAQMRPVRRSPLHATHAAAGAPMAASGLWMEPRAYPRPGEAAEKAALREAAHVREAVGIADISPTGKIDVAGPDAAAFLDRVYTNLFSNLTTGQTRYGVMLREDGLIFADGTALRLSKDHFLLITQAAKAERVVTHLEYLLAIAWPDLRVTVTSVTEQYAGIAVSGPKSRTLVSRIVDGRDMDNRAFPYRDVHRAAVSGLPVVVARLSSSGEDGYEIYIGADHGVFLWKRLLETGKDLGVLPYGIEATDILRIEKGYPGAAEFDGRQSLEDFGMEKILSKKKNCVGRPLALREALTSQDRLQLVGLQALEGAAVQAGAHLVKGESAEKPGESEGHITSATYSPAMKSHIALAFLRGGRERHEEVLYAADPLRGTHNRVRVVDPQFYDPDGSRSNG</sequence>
<evidence type="ECO:0000259" key="4">
    <source>
        <dbReference type="Pfam" id="PF07992"/>
    </source>
</evidence>
<name>A0A1G5ML26_AFIMA</name>
<dbReference type="Gene3D" id="1.10.10.1100">
    <property type="entry name" value="BFD-like [2Fe-2S]-binding domain"/>
    <property type="match status" value="1"/>
</dbReference>
<dbReference type="Gene3D" id="3.30.1360.120">
    <property type="entry name" value="Probable tRNA modification gtpase trme, domain 1"/>
    <property type="match status" value="1"/>
</dbReference>
<evidence type="ECO:0000259" key="3">
    <source>
        <dbReference type="Pfam" id="PF01571"/>
    </source>
</evidence>
<protein>
    <submittedName>
        <fullName evidence="7">Sarcosine oxidase subunit alpha</fullName>
    </submittedName>
</protein>
<dbReference type="InterPro" id="IPR027266">
    <property type="entry name" value="TrmE/GcvT-like"/>
</dbReference>
<gene>
    <name evidence="7" type="ORF">SAMN03080610_00753</name>
</gene>
<evidence type="ECO:0000256" key="1">
    <source>
        <dbReference type="ARBA" id="ARBA00008609"/>
    </source>
</evidence>
<dbReference type="STRING" id="1120955.SAMN03080610_00753"/>
<evidence type="ECO:0000313" key="8">
    <source>
        <dbReference type="Proteomes" id="UP000199347"/>
    </source>
</evidence>
<dbReference type="OrthoDB" id="5287468at2"/>
<dbReference type="InterPro" id="IPR042204">
    <property type="entry name" value="2Fe-2S-bd_N"/>
</dbReference>
<dbReference type="InterPro" id="IPR036188">
    <property type="entry name" value="FAD/NAD-bd_sf"/>
</dbReference>
<evidence type="ECO:0000259" key="5">
    <source>
        <dbReference type="Pfam" id="PF08669"/>
    </source>
</evidence>
<dbReference type="RefSeq" id="WP_092809623.1">
    <property type="nucleotide sequence ID" value="NZ_FMVW01000001.1"/>
</dbReference>
<keyword evidence="8" id="KW-1185">Reference proteome</keyword>
<dbReference type="Pfam" id="PF13510">
    <property type="entry name" value="Fer2_4"/>
    <property type="match status" value="1"/>
</dbReference>
<evidence type="ECO:0000313" key="7">
    <source>
        <dbReference type="EMBL" id="SCZ25110.1"/>
    </source>
</evidence>
<organism evidence="7 8">
    <name type="scientific">Afifella marina DSM 2698</name>
    <dbReference type="NCBI Taxonomy" id="1120955"/>
    <lineage>
        <taxon>Bacteria</taxon>
        <taxon>Pseudomonadati</taxon>
        <taxon>Pseudomonadota</taxon>
        <taxon>Alphaproteobacteria</taxon>
        <taxon>Hyphomicrobiales</taxon>
        <taxon>Afifellaceae</taxon>
        <taxon>Afifella</taxon>
    </lineage>
</organism>
<comment type="similarity">
    <text evidence="1">Belongs to the GcvT family.</text>
</comment>
<dbReference type="InterPro" id="IPR041854">
    <property type="entry name" value="BFD-like_2Fe2S-bd_dom_sf"/>
</dbReference>
<accession>A0A1G5ML26</accession>
<reference evidence="7 8" key="1">
    <citation type="submission" date="2016-10" db="EMBL/GenBank/DDBJ databases">
        <authorList>
            <person name="de Groot N.N."/>
        </authorList>
    </citation>
    <scope>NUCLEOTIDE SEQUENCE [LARGE SCALE GENOMIC DNA]</scope>
    <source>
        <strain evidence="7 8">DSM 2698</strain>
    </source>
</reference>
<dbReference type="SUPFAM" id="SSF51905">
    <property type="entry name" value="FAD/NAD(P)-binding domain"/>
    <property type="match status" value="1"/>
</dbReference>
<dbReference type="Pfam" id="PF07992">
    <property type="entry name" value="Pyr_redox_2"/>
    <property type="match status" value="1"/>
</dbReference>
<keyword evidence="2" id="KW-0560">Oxidoreductase</keyword>
<dbReference type="GO" id="GO:0046653">
    <property type="term" value="P:tetrahydrofolate metabolic process"/>
    <property type="evidence" value="ECO:0007669"/>
    <property type="project" value="InterPro"/>
</dbReference>
<dbReference type="InterPro" id="IPR029043">
    <property type="entry name" value="GcvT/YgfZ_C"/>
</dbReference>
<feature type="domain" description="SoxA A3" evidence="6">
    <location>
        <begin position="519"/>
        <end position="602"/>
    </location>
</feature>
<dbReference type="SUPFAM" id="SSF103025">
    <property type="entry name" value="Folate-binding domain"/>
    <property type="match status" value="1"/>
</dbReference>
<dbReference type="InterPro" id="IPR008143">
    <property type="entry name" value="Ala_DH/PNT_CS2"/>
</dbReference>
<dbReference type="Pfam" id="PF17806">
    <property type="entry name" value="SO_alpha_A3"/>
    <property type="match status" value="1"/>
</dbReference>
<dbReference type="PROSITE" id="PS00837">
    <property type="entry name" value="ALADH_PNT_2"/>
    <property type="match status" value="1"/>
</dbReference>
<dbReference type="InterPro" id="IPR028896">
    <property type="entry name" value="GcvT/YgfZ/DmdA"/>
</dbReference>
<dbReference type="NCBIfam" id="TIGR01372">
    <property type="entry name" value="soxA"/>
    <property type="match status" value="1"/>
</dbReference>
<dbReference type="PANTHER" id="PTHR43757:SF2">
    <property type="entry name" value="AMINOMETHYLTRANSFERASE, MITOCHONDRIAL"/>
    <property type="match status" value="1"/>
</dbReference>
<feature type="domain" description="Aminomethyltransferase C-terminal" evidence="5">
    <location>
        <begin position="906"/>
        <end position="991"/>
    </location>
</feature>
<feature type="domain" description="GCVT N-terminal" evidence="3">
    <location>
        <begin position="616"/>
        <end position="886"/>
    </location>
</feature>
<evidence type="ECO:0000256" key="2">
    <source>
        <dbReference type="ARBA" id="ARBA00023002"/>
    </source>
</evidence>
<dbReference type="GO" id="GO:0008115">
    <property type="term" value="F:sarcosine oxidase activity"/>
    <property type="evidence" value="ECO:0007669"/>
    <property type="project" value="InterPro"/>
</dbReference>
<feature type="domain" description="FAD/NAD(P)-binding" evidence="4">
    <location>
        <begin position="171"/>
        <end position="424"/>
    </location>
</feature>